<sequence>MPLCLTFIDLKKAFGSVKTEAVVQALDKQGIPTQYIKTALSKLSRYLHTPAAALQETRNRNCQSSALSITLSTAAMLMKGKEEAAQLLLGAGATVWWRSSDLRRKGHGAPGRYVCLTNKMKRGGIAAVGTQGRCTIPFEMETGLRQRAVARPFLLNLAVDDIMRGTVGQCSADAVLAPSGRPLVDLESANVVAVSSSSSAKLQRVVDLVSKFTTTCGRQLLPDECKQT</sequence>
<comment type="caution">
    <text evidence="1">The sequence shown here is derived from an EMBL/GenBank/DDBJ whole genome shotgun (WGS) entry which is preliminary data.</text>
</comment>
<dbReference type="Proteomes" id="UP001303046">
    <property type="component" value="Unassembled WGS sequence"/>
</dbReference>
<accession>A0ABR1C748</accession>
<evidence type="ECO:0000313" key="2">
    <source>
        <dbReference type="Proteomes" id="UP001303046"/>
    </source>
</evidence>
<evidence type="ECO:0000313" key="1">
    <source>
        <dbReference type="EMBL" id="KAK6733512.1"/>
    </source>
</evidence>
<dbReference type="PANTHER" id="PTHR47027:SF20">
    <property type="entry name" value="REVERSE TRANSCRIPTASE-LIKE PROTEIN WITH RNA-DIRECTED DNA POLYMERASE DOMAIN"/>
    <property type="match status" value="1"/>
</dbReference>
<organism evidence="1 2">
    <name type="scientific">Necator americanus</name>
    <name type="common">Human hookworm</name>
    <dbReference type="NCBI Taxonomy" id="51031"/>
    <lineage>
        <taxon>Eukaryota</taxon>
        <taxon>Metazoa</taxon>
        <taxon>Ecdysozoa</taxon>
        <taxon>Nematoda</taxon>
        <taxon>Chromadorea</taxon>
        <taxon>Rhabditida</taxon>
        <taxon>Rhabditina</taxon>
        <taxon>Rhabditomorpha</taxon>
        <taxon>Strongyloidea</taxon>
        <taxon>Ancylostomatidae</taxon>
        <taxon>Bunostominae</taxon>
        <taxon>Necator</taxon>
    </lineage>
</organism>
<gene>
    <name evidence="1" type="primary">Necator_chrII.g5124</name>
    <name evidence="1" type="ORF">RB195_017332</name>
</gene>
<protein>
    <recommendedName>
        <fullName evidence="3">Reverse transcriptase domain-containing protein</fullName>
    </recommendedName>
</protein>
<evidence type="ECO:0008006" key="3">
    <source>
        <dbReference type="Google" id="ProtNLM"/>
    </source>
</evidence>
<dbReference type="EMBL" id="JAVFWL010000002">
    <property type="protein sequence ID" value="KAK6733512.1"/>
    <property type="molecule type" value="Genomic_DNA"/>
</dbReference>
<proteinExistence type="predicted"/>
<dbReference type="PANTHER" id="PTHR47027">
    <property type="entry name" value="REVERSE TRANSCRIPTASE DOMAIN-CONTAINING PROTEIN"/>
    <property type="match status" value="1"/>
</dbReference>
<name>A0ABR1C748_NECAM</name>
<keyword evidence="2" id="KW-1185">Reference proteome</keyword>
<reference evidence="1 2" key="1">
    <citation type="submission" date="2023-08" db="EMBL/GenBank/DDBJ databases">
        <title>A Necator americanus chromosomal reference genome.</title>
        <authorList>
            <person name="Ilik V."/>
            <person name="Petrzelkova K.J."/>
            <person name="Pardy F."/>
            <person name="Fuh T."/>
            <person name="Niatou-Singa F.S."/>
            <person name="Gouil Q."/>
            <person name="Baker L."/>
            <person name="Ritchie M.E."/>
            <person name="Jex A.R."/>
            <person name="Gazzola D."/>
            <person name="Li H."/>
            <person name="Toshio Fujiwara R."/>
            <person name="Zhan B."/>
            <person name="Aroian R.V."/>
            <person name="Pafco B."/>
            <person name="Schwarz E.M."/>
        </authorList>
    </citation>
    <scope>NUCLEOTIDE SEQUENCE [LARGE SCALE GENOMIC DNA]</scope>
    <source>
        <strain evidence="1 2">Aroian</strain>
        <tissue evidence="1">Whole animal</tissue>
    </source>
</reference>